<name>A0ABM1BYZ6_LIMPO</name>
<dbReference type="Pfam" id="PF00023">
    <property type="entry name" value="Ank"/>
    <property type="match status" value="1"/>
</dbReference>
<keyword evidence="9" id="KW-1185">Reference proteome</keyword>
<evidence type="ECO:0000256" key="8">
    <source>
        <dbReference type="PROSITE-ProRule" id="PRU00023"/>
    </source>
</evidence>
<dbReference type="SMART" id="SM00248">
    <property type="entry name" value="ANK"/>
    <property type="match status" value="9"/>
</dbReference>
<feature type="repeat" description="ANK" evidence="8">
    <location>
        <begin position="185"/>
        <end position="217"/>
    </location>
</feature>
<evidence type="ECO:0000256" key="3">
    <source>
        <dbReference type="ARBA" id="ARBA00022537"/>
    </source>
</evidence>
<reference evidence="10" key="1">
    <citation type="submission" date="2025-08" db="UniProtKB">
        <authorList>
            <consortium name="RefSeq"/>
        </authorList>
    </citation>
    <scope>IDENTIFICATION</scope>
    <source>
        <tissue evidence="10">Muscle</tissue>
    </source>
</reference>
<keyword evidence="5" id="KW-0528">Neurotoxin</keyword>
<dbReference type="RefSeq" id="XP_013791334.1">
    <property type="nucleotide sequence ID" value="XM_013935880.2"/>
</dbReference>
<keyword evidence="3" id="KW-1052">Target cell membrane</keyword>
<dbReference type="InterPro" id="IPR036770">
    <property type="entry name" value="Ankyrin_rpt-contain_sf"/>
</dbReference>
<dbReference type="PANTHER" id="PTHR24180:SF45">
    <property type="entry name" value="POLY [ADP-RIBOSE] POLYMERASE TANKYRASE"/>
    <property type="match status" value="1"/>
</dbReference>
<dbReference type="GeneID" id="106475183"/>
<evidence type="ECO:0000313" key="10">
    <source>
        <dbReference type="RefSeq" id="XP_013791334.1"/>
    </source>
</evidence>
<feature type="repeat" description="ANK" evidence="8">
    <location>
        <begin position="285"/>
        <end position="317"/>
    </location>
</feature>
<dbReference type="SUPFAM" id="SSF48403">
    <property type="entry name" value="Ankyrin repeat"/>
    <property type="match status" value="2"/>
</dbReference>
<feature type="repeat" description="ANK" evidence="8">
    <location>
        <begin position="251"/>
        <end position="284"/>
    </location>
</feature>
<dbReference type="Pfam" id="PF12796">
    <property type="entry name" value="Ank_2"/>
    <property type="match status" value="2"/>
</dbReference>
<keyword evidence="5" id="KW-0638">Presynaptic neurotoxin</keyword>
<evidence type="ECO:0000256" key="6">
    <source>
        <dbReference type="ARBA" id="ARBA00023043"/>
    </source>
</evidence>
<evidence type="ECO:0000256" key="1">
    <source>
        <dbReference type="ARBA" id="ARBA00004175"/>
    </source>
</evidence>
<keyword evidence="2" id="KW-0268">Exocytosis</keyword>
<keyword evidence="7" id="KW-0472">Membrane</keyword>
<dbReference type="PANTHER" id="PTHR24180">
    <property type="entry name" value="CYCLIN-DEPENDENT KINASE INHIBITOR 2C-RELATED"/>
    <property type="match status" value="1"/>
</dbReference>
<feature type="repeat" description="ANK" evidence="8">
    <location>
        <begin position="218"/>
        <end position="250"/>
    </location>
</feature>
<accession>A0ABM1BYZ6</accession>
<feature type="repeat" description="ANK" evidence="8">
    <location>
        <begin position="150"/>
        <end position="184"/>
    </location>
</feature>
<dbReference type="Pfam" id="PF13637">
    <property type="entry name" value="Ank_4"/>
    <property type="match status" value="1"/>
</dbReference>
<keyword evidence="4" id="KW-0677">Repeat</keyword>
<dbReference type="InterPro" id="IPR051637">
    <property type="entry name" value="Ank_repeat_dom-contain_49"/>
</dbReference>
<evidence type="ECO:0000256" key="2">
    <source>
        <dbReference type="ARBA" id="ARBA00022483"/>
    </source>
</evidence>
<evidence type="ECO:0000256" key="5">
    <source>
        <dbReference type="ARBA" id="ARBA00023028"/>
    </source>
</evidence>
<feature type="repeat" description="ANK" evidence="8">
    <location>
        <begin position="39"/>
        <end position="71"/>
    </location>
</feature>
<keyword evidence="5" id="KW-0800">Toxin</keyword>
<dbReference type="Proteomes" id="UP000694941">
    <property type="component" value="Unplaced"/>
</dbReference>
<dbReference type="PROSITE" id="PS50088">
    <property type="entry name" value="ANK_REPEAT"/>
    <property type="match status" value="6"/>
</dbReference>
<keyword evidence="6 8" id="KW-0040">ANK repeat</keyword>
<dbReference type="Gene3D" id="1.25.40.20">
    <property type="entry name" value="Ankyrin repeat-containing domain"/>
    <property type="match status" value="4"/>
</dbReference>
<dbReference type="InterPro" id="IPR002110">
    <property type="entry name" value="Ankyrin_rpt"/>
</dbReference>
<evidence type="ECO:0000256" key="7">
    <source>
        <dbReference type="ARBA" id="ARBA00023298"/>
    </source>
</evidence>
<gene>
    <name evidence="10" type="primary">LOC106475183</name>
</gene>
<dbReference type="PROSITE" id="PS50297">
    <property type="entry name" value="ANK_REP_REGION"/>
    <property type="match status" value="5"/>
</dbReference>
<keyword evidence="7" id="KW-1053">Target membrane</keyword>
<organism evidence="9 10">
    <name type="scientific">Limulus polyphemus</name>
    <name type="common">Atlantic horseshoe crab</name>
    <dbReference type="NCBI Taxonomy" id="6850"/>
    <lineage>
        <taxon>Eukaryota</taxon>
        <taxon>Metazoa</taxon>
        <taxon>Ecdysozoa</taxon>
        <taxon>Arthropoda</taxon>
        <taxon>Chelicerata</taxon>
        <taxon>Merostomata</taxon>
        <taxon>Xiphosura</taxon>
        <taxon>Limulidae</taxon>
        <taxon>Limulus</taxon>
    </lineage>
</organism>
<proteinExistence type="predicted"/>
<comment type="subcellular location">
    <subcellularLocation>
        <location evidence="1">Target cell membrane</location>
    </subcellularLocation>
</comment>
<protein>
    <submittedName>
        <fullName evidence="10">26S proteasome non-ATPase regulatory subunit 10-like</fullName>
    </submittedName>
</protein>
<evidence type="ECO:0000313" key="9">
    <source>
        <dbReference type="Proteomes" id="UP000694941"/>
    </source>
</evidence>
<sequence length="360" mass="38986">MEETIRELHEAVAAGNEDRVRQLLDEGLVNPDDPDWDHNGRLAIIEASRLGHLNIVQVLCKAGCDINAGNAVGETALHVVAKSKNVNIPLAKALLEVEFLDSNRQEKMNGYSPLHLFLKNCVCNGKFTPEMEEIIQLLVAKSDLTIKDHRGETALHRAACGKGHHRRPLEILVNAGADLDVQNDLGLTPLMCAVDTGSTEMASVLIDSGTDTNLSDRNGQTALHYAAYKNLSDLVKSLLQHGCNVNSPDINGDSALHLASSKGNTNAVQALLSSTGVDINAQNIKGNTPLHNAVESGFTTVVHMLLDANCDVTAETTNKKTALDVAQARYISRCRPEICELLKTALQMTSDRHLNDDSRL</sequence>
<evidence type="ECO:0000256" key="4">
    <source>
        <dbReference type="ARBA" id="ARBA00022737"/>
    </source>
</evidence>